<dbReference type="AlphaFoldDB" id="A2F1K8"/>
<protein>
    <submittedName>
        <fullName evidence="1">Surface antigen BspA-like</fullName>
    </submittedName>
</protein>
<dbReference type="RefSeq" id="XP_001330142.1">
    <property type="nucleotide sequence ID" value="XM_001330107.1"/>
</dbReference>
<dbReference type="Gene3D" id="3.80.10.10">
    <property type="entry name" value="Ribonuclease Inhibitor"/>
    <property type="match status" value="5"/>
</dbReference>
<dbReference type="VEuPathDB" id="TrichDB:TVAG_440520"/>
<dbReference type="SMR" id="A2F1K8"/>
<dbReference type="VEuPathDB" id="TrichDB:TVAGG3_0369290"/>
<dbReference type="EMBL" id="DS113574">
    <property type="protein sequence ID" value="EAY01226.1"/>
    <property type="molecule type" value="Genomic_DNA"/>
</dbReference>
<dbReference type="Proteomes" id="UP000001542">
    <property type="component" value="Unassembled WGS sequence"/>
</dbReference>
<accession>A2F1K8</accession>
<dbReference type="InterPro" id="IPR053139">
    <property type="entry name" value="Surface_bspA-like"/>
</dbReference>
<evidence type="ECO:0000313" key="2">
    <source>
        <dbReference type="Proteomes" id="UP000001542"/>
    </source>
</evidence>
<keyword evidence="2" id="KW-1185">Reference proteome</keyword>
<name>A2F1K8_TRIV3</name>
<dbReference type="PANTHER" id="PTHR45661">
    <property type="entry name" value="SURFACE ANTIGEN"/>
    <property type="match status" value="1"/>
</dbReference>
<dbReference type="Pfam" id="PF13306">
    <property type="entry name" value="LRR_5"/>
    <property type="match status" value="5"/>
</dbReference>
<dbReference type="PANTHER" id="PTHR45661:SF3">
    <property type="entry name" value="IG-LIKE DOMAIN-CONTAINING PROTEIN"/>
    <property type="match status" value="1"/>
</dbReference>
<organism evidence="1 2">
    <name type="scientific">Trichomonas vaginalis (strain ATCC PRA-98 / G3)</name>
    <dbReference type="NCBI Taxonomy" id="412133"/>
    <lineage>
        <taxon>Eukaryota</taxon>
        <taxon>Metamonada</taxon>
        <taxon>Parabasalia</taxon>
        <taxon>Trichomonadida</taxon>
        <taxon>Trichomonadidae</taxon>
        <taxon>Trichomonas</taxon>
    </lineage>
</organism>
<dbReference type="InterPro" id="IPR032675">
    <property type="entry name" value="LRR_dom_sf"/>
</dbReference>
<dbReference type="InParanoid" id="A2F1K8"/>
<dbReference type="SUPFAM" id="SSF52058">
    <property type="entry name" value="L domain-like"/>
    <property type="match status" value="3"/>
</dbReference>
<gene>
    <name evidence="1" type="ORF">TVAG_440520</name>
</gene>
<dbReference type="InterPro" id="IPR026906">
    <property type="entry name" value="LRR_5"/>
</dbReference>
<sequence>MAFYEDNNNVKYTLDKSTLYLVPSGTKHVSILSQTKYVRGESTTSYAFYDCRNSIMSFSFSSDSLLEEVRDYAFLDCGLLTDVDLTQCKHLKYIGAQSFKGCYSVTSIKLPSSASTLGESVFMNTSISQIDLPTSLTIIPNSCFKDCSSLMYINFPTQINIVEIGRNIISNTKIRTFNIPASVTNLYPSCFCYSNVESISISSGNSKYKIINSIVLTSDGQQAVCYPTKMTDKVNVPSGVKTLGYCCFKSCSLTQIELPNTLISIIDECFRDSKLIEINIPNSVTSIFSSAFRDCIYLTTVTLSESLKSLPGSCFYNSSITSIVLPLSIVTIGGSCFRNCPNLKKITLPDNLTSFSGSTFPSTAELVFRPESKFYIDSQSLVLDKSNTTIFAYLGPNEPREITVLDSVETIMGGVFSEKDRLSKIIFSSASKLKSIKGSAFYYCSNLVFVNLPTTIEEIGGYAFVLCNKLETMTFNKGKTLGSWAFHYAMGLQTFNFESSTIDLLEDNCFYHCIKLTSIRLPSTIKSILANVFYDCIALNNFIITGNSLKSIGSKSFANSGITSLDLSGCTSMTSLTSYALSGTPSLTSVSLPESLTSIEDYCFMGSGIESIAFPASLSSLGVNAFLNCISLTSITIPSGSSLDSSSIGIGAFRGCFNLRSINCDSSYFEVVTGALFTRGLDSLFLFPPASPITFFSLPGNTHNINEGAFLSCTNLVSVFIPSDSISRISTSAFEGCTSLTWINIPICVSNVGSSAFKGCDKLGCGINVENKSDSFLKDLFDIALLPRHSVKPCDSYVCTKKYCFNSYFTSSLISFIAVIIVM</sequence>
<proteinExistence type="predicted"/>
<reference evidence="1" key="1">
    <citation type="submission" date="2006-10" db="EMBL/GenBank/DDBJ databases">
        <authorList>
            <person name="Amadeo P."/>
            <person name="Zhao Q."/>
            <person name="Wortman J."/>
            <person name="Fraser-Liggett C."/>
            <person name="Carlton J."/>
        </authorList>
    </citation>
    <scope>NUCLEOTIDE SEQUENCE</scope>
    <source>
        <strain evidence="1">G3</strain>
    </source>
</reference>
<reference evidence="1" key="2">
    <citation type="journal article" date="2007" name="Science">
        <title>Draft genome sequence of the sexually transmitted pathogen Trichomonas vaginalis.</title>
        <authorList>
            <person name="Carlton J.M."/>
            <person name="Hirt R.P."/>
            <person name="Silva J.C."/>
            <person name="Delcher A.L."/>
            <person name="Schatz M."/>
            <person name="Zhao Q."/>
            <person name="Wortman J.R."/>
            <person name="Bidwell S.L."/>
            <person name="Alsmark U.C.M."/>
            <person name="Besteiro S."/>
            <person name="Sicheritz-Ponten T."/>
            <person name="Noel C.J."/>
            <person name="Dacks J.B."/>
            <person name="Foster P.G."/>
            <person name="Simillion C."/>
            <person name="Van de Peer Y."/>
            <person name="Miranda-Saavedra D."/>
            <person name="Barton G.J."/>
            <person name="Westrop G.D."/>
            <person name="Mueller S."/>
            <person name="Dessi D."/>
            <person name="Fiori P.L."/>
            <person name="Ren Q."/>
            <person name="Paulsen I."/>
            <person name="Zhang H."/>
            <person name="Bastida-Corcuera F.D."/>
            <person name="Simoes-Barbosa A."/>
            <person name="Brown M.T."/>
            <person name="Hayes R.D."/>
            <person name="Mukherjee M."/>
            <person name="Okumura C.Y."/>
            <person name="Schneider R."/>
            <person name="Smith A.J."/>
            <person name="Vanacova S."/>
            <person name="Villalvazo M."/>
            <person name="Haas B.J."/>
            <person name="Pertea M."/>
            <person name="Feldblyum T.V."/>
            <person name="Utterback T.R."/>
            <person name="Shu C.L."/>
            <person name="Osoegawa K."/>
            <person name="de Jong P.J."/>
            <person name="Hrdy I."/>
            <person name="Horvathova L."/>
            <person name="Zubacova Z."/>
            <person name="Dolezal P."/>
            <person name="Malik S.B."/>
            <person name="Logsdon J.M. Jr."/>
            <person name="Henze K."/>
            <person name="Gupta A."/>
            <person name="Wang C.C."/>
            <person name="Dunne R.L."/>
            <person name="Upcroft J.A."/>
            <person name="Upcroft P."/>
            <person name="White O."/>
            <person name="Salzberg S.L."/>
            <person name="Tang P."/>
            <person name="Chiu C.-H."/>
            <person name="Lee Y.-S."/>
            <person name="Embley T.M."/>
            <person name="Coombs G.H."/>
            <person name="Mottram J.C."/>
            <person name="Tachezy J."/>
            <person name="Fraser-Liggett C.M."/>
            <person name="Johnson P.J."/>
        </authorList>
    </citation>
    <scope>NUCLEOTIDE SEQUENCE [LARGE SCALE GENOMIC DNA]</scope>
    <source>
        <strain evidence="1">G3</strain>
    </source>
</reference>
<evidence type="ECO:0000313" key="1">
    <source>
        <dbReference type="EMBL" id="EAY01226.1"/>
    </source>
</evidence>
<dbReference type="KEGG" id="tva:4759051"/>